<feature type="compositionally biased region" description="Low complexity" evidence="4">
    <location>
        <begin position="1"/>
        <end position="16"/>
    </location>
</feature>
<accession>A0ABP5CTA2</accession>
<protein>
    <recommendedName>
        <fullName evidence="3">Succinyl-diaminopimelate desuccinylase</fullName>
        <ecNumber evidence="3">3.5.1.18</ecNumber>
    </recommendedName>
</protein>
<evidence type="ECO:0000259" key="5">
    <source>
        <dbReference type="Pfam" id="PF07687"/>
    </source>
</evidence>
<dbReference type="Pfam" id="PF01546">
    <property type="entry name" value="Peptidase_M20"/>
    <property type="match status" value="1"/>
</dbReference>
<evidence type="ECO:0000313" key="7">
    <source>
        <dbReference type="Proteomes" id="UP001500013"/>
    </source>
</evidence>
<dbReference type="InterPro" id="IPR011650">
    <property type="entry name" value="Peptidase_M20_dimer"/>
</dbReference>
<dbReference type="Proteomes" id="UP001500013">
    <property type="component" value="Unassembled WGS sequence"/>
</dbReference>
<dbReference type="Gene3D" id="3.30.70.360">
    <property type="match status" value="1"/>
</dbReference>
<dbReference type="InterPro" id="IPR002933">
    <property type="entry name" value="Peptidase_M20"/>
</dbReference>
<keyword evidence="1" id="KW-0479">Metal-binding</keyword>
<comment type="caution">
    <text evidence="6">The sequence shown here is derived from an EMBL/GenBank/DDBJ whole genome shotgun (WGS) entry which is preliminary data.</text>
</comment>
<dbReference type="Gene3D" id="3.40.630.10">
    <property type="entry name" value="Zn peptidases"/>
    <property type="match status" value="1"/>
</dbReference>
<sequence length="377" mass="40045">MPSQQQSAQPSVPARATEPAAGHGVTLDIHTDVTTLTAAVCDVESVSHDEARLADAIEAALRPLEHLEVLRDGNTLVARTSLGRAERVILAGHIDTVPLTTVPNLPTRQVDGELWGRGTVDMKGGVAVMLRVAAQLREPNRDLTFLFYECEEIEAAHNGLARLAQSAPQLLEGDFAVLLEPTNGGIEGGCKGTLRVEVVTKGIAAHSARPWKGHNAIHDAATVLSRLTAYEAETVSVDGLDYHEALQAVGISGGIAGNVVPDSCTVTVNYRYAPDKDTEQAFAHVRHVFDGFDVSLTDAADGARPGLQLPAAKAFIDALGVPVSPKEGWTDVARFSALGIPAVNYGPGDPNLAHMDDERCPVEQYTEAEAALLRWLA</sequence>
<evidence type="ECO:0000256" key="1">
    <source>
        <dbReference type="ARBA" id="ARBA00022723"/>
    </source>
</evidence>
<dbReference type="InterPro" id="IPR010174">
    <property type="entry name" value="Succinyl-DAP_deSuclase_DapE"/>
</dbReference>
<dbReference type="SUPFAM" id="SSF53187">
    <property type="entry name" value="Zn-dependent exopeptidases"/>
    <property type="match status" value="1"/>
</dbReference>
<dbReference type="Pfam" id="PF07687">
    <property type="entry name" value="M20_dimer"/>
    <property type="match status" value="1"/>
</dbReference>
<evidence type="ECO:0000313" key="6">
    <source>
        <dbReference type="EMBL" id="GAA1966614.1"/>
    </source>
</evidence>
<feature type="region of interest" description="Disordered" evidence="4">
    <location>
        <begin position="1"/>
        <end position="21"/>
    </location>
</feature>
<dbReference type="RefSeq" id="WP_344057746.1">
    <property type="nucleotide sequence ID" value="NZ_BAAAPU010000003.1"/>
</dbReference>
<gene>
    <name evidence="6" type="primary">dapE</name>
    <name evidence="6" type="ORF">GCM10009817_03100</name>
</gene>
<feature type="domain" description="Peptidase M20 dimerisation" evidence="5">
    <location>
        <begin position="191"/>
        <end position="289"/>
    </location>
</feature>
<dbReference type="InterPro" id="IPR036264">
    <property type="entry name" value="Bact_exopeptidase_dim_dom"/>
</dbReference>
<evidence type="ECO:0000256" key="4">
    <source>
        <dbReference type="SAM" id="MobiDB-lite"/>
    </source>
</evidence>
<dbReference type="NCBIfam" id="TIGR01900">
    <property type="entry name" value="dapE-gram_pos"/>
    <property type="match status" value="1"/>
</dbReference>
<evidence type="ECO:0000256" key="2">
    <source>
        <dbReference type="ARBA" id="ARBA00022801"/>
    </source>
</evidence>
<dbReference type="PANTHER" id="PTHR43808:SF31">
    <property type="entry name" value="N-ACETYL-L-CITRULLINE DEACETYLASE"/>
    <property type="match status" value="1"/>
</dbReference>
<keyword evidence="2" id="KW-0378">Hydrolase</keyword>
<dbReference type="EMBL" id="BAAAPU010000003">
    <property type="protein sequence ID" value="GAA1966614.1"/>
    <property type="molecule type" value="Genomic_DNA"/>
</dbReference>
<organism evidence="6 7">
    <name type="scientific">Terrabacter lapilli</name>
    <dbReference type="NCBI Taxonomy" id="436231"/>
    <lineage>
        <taxon>Bacteria</taxon>
        <taxon>Bacillati</taxon>
        <taxon>Actinomycetota</taxon>
        <taxon>Actinomycetes</taxon>
        <taxon>Micrococcales</taxon>
        <taxon>Intrasporangiaceae</taxon>
        <taxon>Terrabacter</taxon>
    </lineage>
</organism>
<dbReference type="SUPFAM" id="SSF55031">
    <property type="entry name" value="Bacterial exopeptidase dimerisation domain"/>
    <property type="match status" value="1"/>
</dbReference>
<dbReference type="EC" id="3.5.1.18" evidence="3"/>
<evidence type="ECO:0000256" key="3">
    <source>
        <dbReference type="NCBIfam" id="TIGR01900"/>
    </source>
</evidence>
<name>A0ABP5CTA2_9MICO</name>
<proteinExistence type="predicted"/>
<reference evidence="7" key="1">
    <citation type="journal article" date="2019" name="Int. J. Syst. Evol. Microbiol.">
        <title>The Global Catalogue of Microorganisms (GCM) 10K type strain sequencing project: providing services to taxonomists for standard genome sequencing and annotation.</title>
        <authorList>
            <consortium name="The Broad Institute Genomics Platform"/>
            <consortium name="The Broad Institute Genome Sequencing Center for Infectious Disease"/>
            <person name="Wu L."/>
            <person name="Ma J."/>
        </authorList>
    </citation>
    <scope>NUCLEOTIDE SEQUENCE [LARGE SCALE GENOMIC DNA]</scope>
    <source>
        <strain evidence="7">JCM 15628</strain>
    </source>
</reference>
<dbReference type="PANTHER" id="PTHR43808">
    <property type="entry name" value="ACETYLORNITHINE DEACETYLASE"/>
    <property type="match status" value="1"/>
</dbReference>
<dbReference type="InterPro" id="IPR050072">
    <property type="entry name" value="Peptidase_M20A"/>
</dbReference>
<keyword evidence="7" id="KW-1185">Reference proteome</keyword>